<feature type="domain" description="NADH:quinone oxidoreductase/Mrp antiporter transmembrane" evidence="7">
    <location>
        <begin position="104"/>
        <end position="379"/>
    </location>
</feature>
<comment type="subunit">
    <text evidence="5">NDH-1 is composed of 15 different subunits. Subunits NuoA, H, J, K, L, M, N constitute the membrane sector of the complex.</text>
</comment>
<keyword evidence="3 5" id="KW-1133">Transmembrane helix</keyword>
<keyword evidence="9" id="KW-1185">Reference proteome</keyword>
<dbReference type="GO" id="GO:0008137">
    <property type="term" value="F:NADH dehydrogenase (ubiquinone) activity"/>
    <property type="evidence" value="ECO:0007669"/>
    <property type="project" value="InterPro"/>
</dbReference>
<keyword evidence="5" id="KW-1278">Translocase</keyword>
<keyword evidence="5" id="KW-0813">Transport</keyword>
<comment type="caution">
    <text evidence="8">The sequence shown here is derived from an EMBL/GenBank/DDBJ whole genome shotgun (WGS) entry which is preliminary data.</text>
</comment>
<feature type="transmembrane region" description="Helical" evidence="5">
    <location>
        <begin position="292"/>
        <end position="313"/>
    </location>
</feature>
<comment type="catalytic activity">
    <reaction evidence="5">
        <text>a quinone + NADH + 5 H(+)(in) = a quinol + NAD(+) + 4 H(+)(out)</text>
        <dbReference type="Rhea" id="RHEA:57888"/>
        <dbReference type="ChEBI" id="CHEBI:15378"/>
        <dbReference type="ChEBI" id="CHEBI:24646"/>
        <dbReference type="ChEBI" id="CHEBI:57540"/>
        <dbReference type="ChEBI" id="CHEBI:57945"/>
        <dbReference type="ChEBI" id="CHEBI:132124"/>
    </reaction>
</comment>
<evidence type="ECO:0000256" key="3">
    <source>
        <dbReference type="ARBA" id="ARBA00022989"/>
    </source>
</evidence>
<evidence type="ECO:0000259" key="7">
    <source>
        <dbReference type="Pfam" id="PF00361"/>
    </source>
</evidence>
<dbReference type="GO" id="GO:0005886">
    <property type="term" value="C:plasma membrane"/>
    <property type="evidence" value="ECO:0007669"/>
    <property type="project" value="UniProtKB-SubCell"/>
</dbReference>
<dbReference type="InterPro" id="IPR001750">
    <property type="entry name" value="ND/Mrp_TM"/>
</dbReference>
<dbReference type="EC" id="7.1.1.-" evidence="5"/>
<keyword evidence="2 5" id="KW-0812">Transmembrane</keyword>
<evidence type="ECO:0000313" key="8">
    <source>
        <dbReference type="EMBL" id="RIH86803.1"/>
    </source>
</evidence>
<feature type="transmembrane region" description="Helical" evidence="5">
    <location>
        <begin position="435"/>
        <end position="454"/>
    </location>
</feature>
<proteinExistence type="inferred from homology"/>
<reference evidence="8 9" key="1">
    <citation type="submission" date="2018-08" db="EMBL/GenBank/DDBJ databases">
        <title>Meiothermus terrae DSM 26712 genome sequencing project.</title>
        <authorList>
            <person name="Da Costa M.S."/>
            <person name="Albuquerque L."/>
            <person name="Raposo P."/>
            <person name="Froufe H.J.C."/>
            <person name="Barroso C.S."/>
            <person name="Egas C."/>
        </authorList>
    </citation>
    <scope>NUCLEOTIDE SEQUENCE [LARGE SCALE GENOMIC DNA]</scope>
    <source>
        <strain evidence="8 9">DSM 26712</strain>
    </source>
</reference>
<feature type="transmembrane region" description="Helical" evidence="5">
    <location>
        <begin position="267"/>
        <end position="286"/>
    </location>
</feature>
<feature type="transmembrane region" description="Helical" evidence="5">
    <location>
        <begin position="173"/>
        <end position="199"/>
    </location>
</feature>
<feature type="transmembrane region" description="Helical" evidence="5">
    <location>
        <begin position="333"/>
        <end position="354"/>
    </location>
</feature>
<dbReference type="EMBL" id="QXDL01000042">
    <property type="protein sequence ID" value="RIH86803.1"/>
    <property type="molecule type" value="Genomic_DNA"/>
</dbReference>
<feature type="transmembrane region" description="Helical" evidence="5">
    <location>
        <begin position="108"/>
        <end position="128"/>
    </location>
</feature>
<dbReference type="InterPro" id="IPR010096">
    <property type="entry name" value="NADH-Q_OxRdtase_suN/2"/>
</dbReference>
<feature type="transmembrane region" description="Helical" evidence="5">
    <location>
        <begin position="366"/>
        <end position="387"/>
    </location>
</feature>
<feature type="transmembrane region" description="Helical" evidence="5">
    <location>
        <begin position="6"/>
        <end position="21"/>
    </location>
</feature>
<feature type="transmembrane region" description="Helical" evidence="5">
    <location>
        <begin position="85"/>
        <end position="102"/>
    </location>
</feature>
<comment type="function">
    <text evidence="5">NDH-1 shuttles electrons from NADH, via FMN and iron-sulfur (Fe-S) centers, to quinones in the respiratory chain. The immediate electron acceptor for the enzyme in this species is believed to be a menaquinone. Couples the redox reaction to proton translocation (for every two electrons transferred, four hydrogen ions are translocated across the cytoplasmic membrane), and thus conserves the redox energy in a proton gradient.</text>
</comment>
<dbReference type="GO" id="GO:0012505">
    <property type="term" value="C:endomembrane system"/>
    <property type="evidence" value="ECO:0007669"/>
    <property type="project" value="UniProtKB-SubCell"/>
</dbReference>
<accession>A0A399ETA6</accession>
<evidence type="ECO:0000256" key="6">
    <source>
        <dbReference type="RuleBase" id="RU000320"/>
    </source>
</evidence>
<evidence type="ECO:0000256" key="5">
    <source>
        <dbReference type="HAMAP-Rule" id="MF_00445"/>
    </source>
</evidence>
<evidence type="ECO:0000313" key="9">
    <source>
        <dbReference type="Proteomes" id="UP000265715"/>
    </source>
</evidence>
<feature type="transmembrane region" description="Helical" evidence="5">
    <location>
        <begin position="211"/>
        <end position="231"/>
    </location>
</feature>
<dbReference type="Pfam" id="PF00361">
    <property type="entry name" value="Proton_antipo_M"/>
    <property type="match status" value="1"/>
</dbReference>
<feature type="transmembrane region" description="Helical" evidence="5">
    <location>
        <begin position="237"/>
        <end position="260"/>
    </location>
</feature>
<gene>
    <name evidence="5" type="primary">nuoN</name>
    <name evidence="8" type="ORF">Mterra_01343</name>
</gene>
<evidence type="ECO:0000256" key="1">
    <source>
        <dbReference type="ARBA" id="ARBA00004127"/>
    </source>
</evidence>
<keyword evidence="4 5" id="KW-0472">Membrane</keyword>
<evidence type="ECO:0000256" key="2">
    <source>
        <dbReference type="ARBA" id="ARBA00022692"/>
    </source>
</evidence>
<dbReference type="GO" id="GO:0050136">
    <property type="term" value="F:NADH dehydrogenase (quinone) (non-electrogenic) activity"/>
    <property type="evidence" value="ECO:0007669"/>
    <property type="project" value="UniProtKB-UniRule"/>
</dbReference>
<dbReference type="OrthoDB" id="9807568at2"/>
<protein>
    <recommendedName>
        <fullName evidence="5">NADH-quinone oxidoreductase subunit N</fullName>
        <ecNumber evidence="5">7.1.1.-</ecNumber>
    </recommendedName>
    <alternativeName>
        <fullName evidence="5">NADH dehydrogenase I subunit N</fullName>
    </alternativeName>
    <alternativeName>
        <fullName evidence="5">NDH-1 subunit N</fullName>
    </alternativeName>
</protein>
<dbReference type="Proteomes" id="UP000265715">
    <property type="component" value="Unassembled WGS sequence"/>
</dbReference>
<dbReference type="HAMAP" id="MF_00445">
    <property type="entry name" value="NDH1_NuoN_1"/>
    <property type="match status" value="1"/>
</dbReference>
<organism evidence="8 9">
    <name type="scientific">Calidithermus terrae</name>
    <dbReference type="NCBI Taxonomy" id="1408545"/>
    <lineage>
        <taxon>Bacteria</taxon>
        <taxon>Thermotogati</taxon>
        <taxon>Deinococcota</taxon>
        <taxon>Deinococci</taxon>
        <taxon>Thermales</taxon>
        <taxon>Thermaceae</taxon>
        <taxon>Calidithermus</taxon>
    </lineage>
</organism>
<dbReference type="Gene3D" id="2.60.40.10">
    <property type="entry name" value="Immunoglobulins"/>
    <property type="match status" value="1"/>
</dbReference>
<dbReference type="GO" id="GO:0042773">
    <property type="term" value="P:ATP synthesis coupled electron transport"/>
    <property type="evidence" value="ECO:0007669"/>
    <property type="project" value="InterPro"/>
</dbReference>
<dbReference type="GO" id="GO:0048038">
    <property type="term" value="F:quinone binding"/>
    <property type="evidence" value="ECO:0007669"/>
    <property type="project" value="UniProtKB-KW"/>
</dbReference>
<keyword evidence="5" id="KW-0874">Quinone</keyword>
<feature type="transmembrane region" description="Helical" evidence="5">
    <location>
        <begin position="140"/>
        <end position="161"/>
    </location>
</feature>
<dbReference type="InterPro" id="IPR013783">
    <property type="entry name" value="Ig-like_fold"/>
</dbReference>
<keyword evidence="5" id="KW-0520">NAD</keyword>
<name>A0A399ETA6_9DEIN</name>
<comment type="similarity">
    <text evidence="5">Belongs to the complex I subunit 2 family.</text>
</comment>
<comment type="subcellular location">
    <subcellularLocation>
        <location evidence="5">Cell membrane</location>
        <topology evidence="5">Multi-pass membrane protein</topology>
    </subcellularLocation>
    <subcellularLocation>
        <location evidence="1">Endomembrane system</location>
        <topology evidence="1">Multi-pass membrane protein</topology>
    </subcellularLocation>
    <subcellularLocation>
        <location evidence="6">Membrane</location>
        <topology evidence="6">Multi-pass membrane protein</topology>
    </subcellularLocation>
</comment>
<dbReference type="RefSeq" id="WP_119314502.1">
    <property type="nucleotide sequence ID" value="NZ_QXDL01000042.1"/>
</dbReference>
<keyword evidence="5" id="KW-1003">Cell membrane</keyword>
<feature type="transmembrane region" description="Helical" evidence="5">
    <location>
        <begin position="53"/>
        <end position="78"/>
    </location>
</feature>
<keyword evidence="8" id="KW-0560">Oxidoreductase</keyword>
<feature type="transmembrane region" description="Helical" evidence="5">
    <location>
        <begin position="28"/>
        <end position="47"/>
    </location>
</feature>
<dbReference type="AlphaFoldDB" id="A0A399ETA6"/>
<sequence>MITLYLLGAASVVLTLLGFFVPPRVTRWVAVGSVGATLAYLFLTWGQEQTAFGGLYVVDSVSQGFTMVALLGVLWALIIGRTEKWEFPLLLVYAATGMHFMASSPNLPVLLVALEVFSLPLYVLATWRRDERGFEAGLKYFLLGALSAAIFLYGIALHFGATGSFNAGAEGSGPLYVTALLLILGALAFKVSLVPFHWWTPDVYQGSPTTVSLMMATAVKAAGFAALVRVLDVQDQGLWGLGLGALIALTVVFGNLGALAQRESKRLLAYSSIAHAGYVGLGLFSGTGAPAIGFYLLVYALSTGLAFAVLAAVSQGDVPYERLRGLLYRKPVLGVAMGIGLLSLAGLPPFAGFWGKLLVFLEAARAQQWGLLVLALLTSAVAAYYYLRLFNLLIDRRQEAREEGGAPVAAGLAGTPVLSGSSAGGLSLATGRSSTAPLVIAAALVVLLGILPGWGYRLFSPVPFAALSQAAAQPAALPATFAITSPSDGAELRADEFSLQGTGNAGETLEVYDNGAKIADVTVGANGGWSLTLPSLPAPGEHTYQVRRPGESEGPSVRVKILE</sequence>
<dbReference type="PANTHER" id="PTHR22773">
    <property type="entry name" value="NADH DEHYDROGENASE"/>
    <property type="match status" value="1"/>
</dbReference>
<evidence type="ECO:0000256" key="4">
    <source>
        <dbReference type="ARBA" id="ARBA00023136"/>
    </source>
</evidence>